<dbReference type="Proteomes" id="UP000309997">
    <property type="component" value="Unassembled WGS sequence"/>
</dbReference>
<comment type="caution">
    <text evidence="1">The sequence shown here is derived from an EMBL/GenBank/DDBJ whole genome shotgun (WGS) entry which is preliminary data.</text>
</comment>
<evidence type="ECO:0000313" key="1">
    <source>
        <dbReference type="EMBL" id="KAL3597233.1"/>
    </source>
</evidence>
<accession>A0ACC4CGP6</accession>
<keyword evidence="2" id="KW-1185">Reference proteome</keyword>
<gene>
    <name evidence="1" type="ORF">D5086_008870</name>
</gene>
<sequence length="173" mass="19876">MKKKNRSRRKACAFILDLQRLFVFAGYGQGPSAAWTVEKHRLYLDSLEASFVNKQLRHSFSLRCWWREMGGRPCSSQPQFMVLRHCRWEKKMNEPLLESTADSRRQLGGQTGGRRLIMIFKDTLLLVAGGFVTIEVSDQNFVEEHQGEELTCIHMLKRSGRSGAGASRNDKKI</sequence>
<protein>
    <submittedName>
        <fullName evidence="1">Uncharacterized protein</fullName>
    </submittedName>
</protein>
<reference evidence="1 2" key="1">
    <citation type="journal article" date="2024" name="Plant Biotechnol. J.">
        <title>Genome and CRISPR/Cas9 system of a widespread forest tree (Populus alba) in the world.</title>
        <authorList>
            <person name="Liu Y.J."/>
            <person name="Jiang P.F."/>
            <person name="Han X.M."/>
            <person name="Li X.Y."/>
            <person name="Wang H.M."/>
            <person name="Wang Y.J."/>
            <person name="Wang X.X."/>
            <person name="Zeng Q.Y."/>
        </authorList>
    </citation>
    <scope>NUCLEOTIDE SEQUENCE [LARGE SCALE GENOMIC DNA]</scope>
    <source>
        <strain evidence="2">cv. PAL-ZL1</strain>
    </source>
</reference>
<proteinExistence type="predicted"/>
<dbReference type="EMBL" id="RCHU02000004">
    <property type="protein sequence ID" value="KAL3597233.1"/>
    <property type="molecule type" value="Genomic_DNA"/>
</dbReference>
<evidence type="ECO:0000313" key="2">
    <source>
        <dbReference type="Proteomes" id="UP000309997"/>
    </source>
</evidence>
<organism evidence="1 2">
    <name type="scientific">Populus alba</name>
    <name type="common">White poplar</name>
    <dbReference type="NCBI Taxonomy" id="43335"/>
    <lineage>
        <taxon>Eukaryota</taxon>
        <taxon>Viridiplantae</taxon>
        <taxon>Streptophyta</taxon>
        <taxon>Embryophyta</taxon>
        <taxon>Tracheophyta</taxon>
        <taxon>Spermatophyta</taxon>
        <taxon>Magnoliopsida</taxon>
        <taxon>eudicotyledons</taxon>
        <taxon>Gunneridae</taxon>
        <taxon>Pentapetalae</taxon>
        <taxon>rosids</taxon>
        <taxon>fabids</taxon>
        <taxon>Malpighiales</taxon>
        <taxon>Salicaceae</taxon>
        <taxon>Saliceae</taxon>
        <taxon>Populus</taxon>
    </lineage>
</organism>
<name>A0ACC4CGP6_POPAL</name>